<evidence type="ECO:0000259" key="3">
    <source>
        <dbReference type="PROSITE" id="PS51186"/>
    </source>
</evidence>
<evidence type="ECO:0000256" key="1">
    <source>
        <dbReference type="ARBA" id="ARBA00022679"/>
    </source>
</evidence>
<dbReference type="AlphaFoldDB" id="A0A9X3ZGR2"/>
<evidence type="ECO:0000256" key="2">
    <source>
        <dbReference type="ARBA" id="ARBA00023315"/>
    </source>
</evidence>
<keyword evidence="1" id="KW-0808">Transferase</keyword>
<evidence type="ECO:0000313" key="5">
    <source>
        <dbReference type="Proteomes" id="UP001151234"/>
    </source>
</evidence>
<feature type="domain" description="N-acetyltransferase" evidence="3">
    <location>
        <begin position="7"/>
        <end position="156"/>
    </location>
</feature>
<proteinExistence type="predicted"/>
<dbReference type="Pfam" id="PF00583">
    <property type="entry name" value="Acetyltransf_1"/>
    <property type="match status" value="1"/>
</dbReference>
<dbReference type="PANTHER" id="PTHR43877:SF5">
    <property type="entry name" value="BLL8307 PROTEIN"/>
    <property type="match status" value="1"/>
</dbReference>
<dbReference type="GO" id="GO:0016747">
    <property type="term" value="F:acyltransferase activity, transferring groups other than amino-acyl groups"/>
    <property type="evidence" value="ECO:0007669"/>
    <property type="project" value="InterPro"/>
</dbReference>
<accession>A0A9X3ZGR2</accession>
<reference evidence="4" key="1">
    <citation type="submission" date="2022-11" db="EMBL/GenBank/DDBJ databases">
        <title>Draft genome sequence of Hoeflea poritis E7-10 and Hoeflea prorocentri PM5-8, separated from scleractinian coral Porites lutea and marine dinoflagellate.</title>
        <authorList>
            <person name="Zhang G."/>
            <person name="Wei Q."/>
            <person name="Cai L."/>
        </authorList>
    </citation>
    <scope>NUCLEOTIDE SEQUENCE</scope>
    <source>
        <strain evidence="4">PM5-8</strain>
    </source>
</reference>
<dbReference type="PROSITE" id="PS51186">
    <property type="entry name" value="GNAT"/>
    <property type="match status" value="1"/>
</dbReference>
<name>A0A9X3ZGR2_9HYPH</name>
<dbReference type="EMBL" id="JAPJZI010000001">
    <property type="protein sequence ID" value="MDA5398842.1"/>
    <property type="molecule type" value="Genomic_DNA"/>
</dbReference>
<dbReference type="InterPro" id="IPR050832">
    <property type="entry name" value="Bact_Acetyltransf"/>
</dbReference>
<dbReference type="InterPro" id="IPR000182">
    <property type="entry name" value="GNAT_dom"/>
</dbReference>
<dbReference type="Proteomes" id="UP001151234">
    <property type="component" value="Unassembled WGS sequence"/>
</dbReference>
<dbReference type="RefSeq" id="WP_267990244.1">
    <property type="nucleotide sequence ID" value="NZ_JAPJZI010000001.1"/>
</dbReference>
<dbReference type="InterPro" id="IPR016181">
    <property type="entry name" value="Acyl_CoA_acyltransferase"/>
</dbReference>
<dbReference type="CDD" id="cd04301">
    <property type="entry name" value="NAT_SF"/>
    <property type="match status" value="1"/>
</dbReference>
<dbReference type="PANTHER" id="PTHR43877">
    <property type="entry name" value="AMINOALKYLPHOSPHONATE N-ACETYLTRANSFERASE-RELATED-RELATED"/>
    <property type="match status" value="1"/>
</dbReference>
<keyword evidence="2" id="KW-0012">Acyltransferase</keyword>
<comment type="caution">
    <text evidence="4">The sequence shown here is derived from an EMBL/GenBank/DDBJ whole genome shotgun (WGS) entry which is preliminary data.</text>
</comment>
<gene>
    <name evidence="4" type="ORF">OQ273_09700</name>
</gene>
<dbReference type="SUPFAM" id="SSF55729">
    <property type="entry name" value="Acyl-CoA N-acyltransferases (Nat)"/>
    <property type="match status" value="1"/>
</dbReference>
<sequence>MPPDMQVLIDDLTGSDVAGLLQTHVDHMASLSPPESTHALDLESLRAPDVTFWAVREGGLLLGCGALKEIDPLHGEIKSMHTAQAARGRGVAKAVVETVLAEALRRSYERLSLETGSLAEFEAARNLYLGFGFEYCPPFADYVEDPYSVFMTLRIG</sequence>
<keyword evidence="5" id="KW-1185">Reference proteome</keyword>
<protein>
    <submittedName>
        <fullName evidence="4">GNAT family N-acetyltransferase</fullName>
    </submittedName>
</protein>
<dbReference type="Gene3D" id="3.40.630.30">
    <property type="match status" value="1"/>
</dbReference>
<organism evidence="4 5">
    <name type="scientific">Hoeflea prorocentri</name>
    <dbReference type="NCBI Taxonomy" id="1922333"/>
    <lineage>
        <taxon>Bacteria</taxon>
        <taxon>Pseudomonadati</taxon>
        <taxon>Pseudomonadota</taxon>
        <taxon>Alphaproteobacteria</taxon>
        <taxon>Hyphomicrobiales</taxon>
        <taxon>Rhizobiaceae</taxon>
        <taxon>Hoeflea</taxon>
    </lineage>
</organism>
<evidence type="ECO:0000313" key="4">
    <source>
        <dbReference type="EMBL" id="MDA5398842.1"/>
    </source>
</evidence>